<gene>
    <name evidence="1" type="ORF">RHMOL_Rhmol11G0021400</name>
</gene>
<proteinExistence type="predicted"/>
<name>A0ACC0LPC2_RHOML</name>
<protein>
    <submittedName>
        <fullName evidence="1">Uncharacterized protein</fullName>
    </submittedName>
</protein>
<evidence type="ECO:0000313" key="2">
    <source>
        <dbReference type="Proteomes" id="UP001062846"/>
    </source>
</evidence>
<dbReference type="Proteomes" id="UP001062846">
    <property type="component" value="Chromosome 11"/>
</dbReference>
<evidence type="ECO:0000313" key="1">
    <source>
        <dbReference type="EMBL" id="KAI8530018.1"/>
    </source>
</evidence>
<sequence length="94" mass="9889">MGDGTISLRESLGIKALDSNEIRRKHRETGASLISDSTVLLPSLGSEPENPNSKRPMSDFSTRSPSKSPLSGNLYPCSSGAGSQGPKSGTTRKL</sequence>
<dbReference type="EMBL" id="CM046398">
    <property type="protein sequence ID" value="KAI8530018.1"/>
    <property type="molecule type" value="Genomic_DNA"/>
</dbReference>
<accession>A0ACC0LPC2</accession>
<keyword evidence="2" id="KW-1185">Reference proteome</keyword>
<comment type="caution">
    <text evidence="1">The sequence shown here is derived from an EMBL/GenBank/DDBJ whole genome shotgun (WGS) entry which is preliminary data.</text>
</comment>
<organism evidence="1 2">
    <name type="scientific">Rhododendron molle</name>
    <name type="common">Chinese azalea</name>
    <name type="synonym">Azalea mollis</name>
    <dbReference type="NCBI Taxonomy" id="49168"/>
    <lineage>
        <taxon>Eukaryota</taxon>
        <taxon>Viridiplantae</taxon>
        <taxon>Streptophyta</taxon>
        <taxon>Embryophyta</taxon>
        <taxon>Tracheophyta</taxon>
        <taxon>Spermatophyta</taxon>
        <taxon>Magnoliopsida</taxon>
        <taxon>eudicotyledons</taxon>
        <taxon>Gunneridae</taxon>
        <taxon>Pentapetalae</taxon>
        <taxon>asterids</taxon>
        <taxon>Ericales</taxon>
        <taxon>Ericaceae</taxon>
        <taxon>Ericoideae</taxon>
        <taxon>Rhodoreae</taxon>
        <taxon>Rhododendron</taxon>
    </lineage>
</organism>
<reference evidence="1" key="1">
    <citation type="submission" date="2022-02" db="EMBL/GenBank/DDBJ databases">
        <title>Plant Genome Project.</title>
        <authorList>
            <person name="Zhang R.-G."/>
        </authorList>
    </citation>
    <scope>NUCLEOTIDE SEQUENCE</scope>
    <source>
        <strain evidence="1">AT1</strain>
    </source>
</reference>